<evidence type="ECO:0000259" key="1">
    <source>
        <dbReference type="Pfam" id="PF12728"/>
    </source>
</evidence>
<dbReference type="InterPro" id="IPR041657">
    <property type="entry name" value="HTH_17"/>
</dbReference>
<dbReference type="SUPFAM" id="SSF46955">
    <property type="entry name" value="Putative DNA-binding domain"/>
    <property type="match status" value="1"/>
</dbReference>
<keyword evidence="2" id="KW-0238">DNA-binding</keyword>
<name>A0A2I1K4R5_9LACT</name>
<reference evidence="2 3" key="1">
    <citation type="submission" date="2017-12" db="EMBL/GenBank/DDBJ databases">
        <title>Phylogenetic diversity of female urinary microbiome.</title>
        <authorList>
            <person name="Thomas-White K."/>
            <person name="Wolfe A.J."/>
        </authorList>
    </citation>
    <scope>NUCLEOTIDE SEQUENCE [LARGE SCALE GENOMIC DNA]</scope>
    <source>
        <strain evidence="2 3">UMB0898</strain>
    </source>
</reference>
<dbReference type="RefSeq" id="WP_101953801.1">
    <property type="nucleotide sequence ID" value="NZ_PKHE01000002.1"/>
</dbReference>
<dbReference type="GO" id="GO:0003677">
    <property type="term" value="F:DNA binding"/>
    <property type="evidence" value="ECO:0007669"/>
    <property type="project" value="UniProtKB-KW"/>
</dbReference>
<gene>
    <name evidence="2" type="ORF">CYJ57_01570</name>
</gene>
<dbReference type="Pfam" id="PF12728">
    <property type="entry name" value="HTH_17"/>
    <property type="match status" value="1"/>
</dbReference>
<dbReference type="OrthoDB" id="2876156at2"/>
<organism evidence="2 3">
    <name type="scientific">Falseniella ignava</name>
    <dbReference type="NCBI Taxonomy" id="137730"/>
    <lineage>
        <taxon>Bacteria</taxon>
        <taxon>Bacillati</taxon>
        <taxon>Bacillota</taxon>
        <taxon>Bacilli</taxon>
        <taxon>Lactobacillales</taxon>
        <taxon>Aerococcaceae</taxon>
        <taxon>Falseniella</taxon>
    </lineage>
</organism>
<evidence type="ECO:0000313" key="3">
    <source>
        <dbReference type="Proteomes" id="UP000234384"/>
    </source>
</evidence>
<dbReference type="InterPro" id="IPR036388">
    <property type="entry name" value="WH-like_DNA-bd_sf"/>
</dbReference>
<dbReference type="Gene3D" id="1.10.10.10">
    <property type="entry name" value="Winged helix-like DNA-binding domain superfamily/Winged helix DNA-binding domain"/>
    <property type="match status" value="1"/>
</dbReference>
<comment type="caution">
    <text evidence="2">The sequence shown here is derived from an EMBL/GenBank/DDBJ whole genome shotgun (WGS) entry which is preliminary data.</text>
</comment>
<feature type="domain" description="Helix-turn-helix" evidence="1">
    <location>
        <begin position="35"/>
        <end position="82"/>
    </location>
</feature>
<dbReference type="EMBL" id="PKHE01000002">
    <property type="protein sequence ID" value="PKY90577.1"/>
    <property type="molecule type" value="Genomic_DNA"/>
</dbReference>
<dbReference type="AlphaFoldDB" id="A0A2I1K4R5"/>
<accession>A0A2I1K4R5</accession>
<sequence>MSILIIKLTDNQLDDLADLIAKKITLEKPNPQCFLNKKQMCEFLNISNNTLDRWIAEGLPVIKINRTCRFNIEDVTNWMNKR</sequence>
<evidence type="ECO:0000313" key="2">
    <source>
        <dbReference type="EMBL" id="PKY90577.1"/>
    </source>
</evidence>
<protein>
    <submittedName>
        <fullName evidence="2">DNA-binding protein</fullName>
    </submittedName>
</protein>
<proteinExistence type="predicted"/>
<dbReference type="Proteomes" id="UP000234384">
    <property type="component" value="Unassembled WGS sequence"/>
</dbReference>
<dbReference type="InterPro" id="IPR009061">
    <property type="entry name" value="DNA-bd_dom_put_sf"/>
</dbReference>